<keyword evidence="7" id="KW-1185">Reference proteome</keyword>
<dbReference type="PANTHER" id="PTHR43774">
    <property type="entry name" value="PEPTIDE METHIONINE SULFOXIDE REDUCTASE"/>
    <property type="match status" value="1"/>
</dbReference>
<evidence type="ECO:0000256" key="1">
    <source>
        <dbReference type="ARBA" id="ARBA00012502"/>
    </source>
</evidence>
<feature type="domain" description="Peptide methionine sulphoxide reductase MsrA" evidence="5">
    <location>
        <begin position="3"/>
        <end position="139"/>
    </location>
</feature>
<evidence type="ECO:0000313" key="6">
    <source>
        <dbReference type="EMBL" id="MDG3586093.1"/>
    </source>
</evidence>
<evidence type="ECO:0000256" key="4">
    <source>
        <dbReference type="ARBA" id="ARBA00048782"/>
    </source>
</evidence>
<comment type="catalytic activity">
    <reaction evidence="4">
        <text>[thioredoxin]-disulfide + L-methionine + H2O = L-methionine (S)-S-oxide + [thioredoxin]-dithiol</text>
        <dbReference type="Rhea" id="RHEA:19993"/>
        <dbReference type="Rhea" id="RHEA-COMP:10698"/>
        <dbReference type="Rhea" id="RHEA-COMP:10700"/>
        <dbReference type="ChEBI" id="CHEBI:15377"/>
        <dbReference type="ChEBI" id="CHEBI:29950"/>
        <dbReference type="ChEBI" id="CHEBI:50058"/>
        <dbReference type="ChEBI" id="CHEBI:57844"/>
        <dbReference type="ChEBI" id="CHEBI:58772"/>
        <dbReference type="EC" id="1.8.4.11"/>
    </reaction>
</comment>
<dbReference type="Gene3D" id="3.30.1060.10">
    <property type="entry name" value="Peptide methionine sulphoxide reductase MsrA"/>
    <property type="match status" value="1"/>
</dbReference>
<dbReference type="PANTHER" id="PTHR43774:SF1">
    <property type="entry name" value="PEPTIDE METHIONINE SULFOXIDE REDUCTASE MSRA 2"/>
    <property type="match status" value="1"/>
</dbReference>
<evidence type="ECO:0000313" key="7">
    <source>
        <dbReference type="Proteomes" id="UP001153642"/>
    </source>
</evidence>
<keyword evidence="2 6" id="KW-0560">Oxidoreductase</keyword>
<protein>
    <recommendedName>
        <fullName evidence="1">peptide-methionine (S)-S-oxide reductase</fullName>
        <ecNumber evidence="1">1.8.4.11</ecNumber>
    </recommendedName>
</protein>
<comment type="caution">
    <text evidence="6">The sequence shown here is derived from an EMBL/GenBank/DDBJ whole genome shotgun (WGS) entry which is preliminary data.</text>
</comment>
<reference evidence="6" key="1">
    <citation type="submission" date="2022-11" db="EMBL/GenBank/DDBJ databases">
        <title>High-quality draft genome sequence of Galbibacter sp. strain CMA-7.</title>
        <authorList>
            <person name="Wei L."/>
            <person name="Dong C."/>
            <person name="Shao Z."/>
        </authorList>
    </citation>
    <scope>NUCLEOTIDE SEQUENCE</scope>
    <source>
        <strain evidence="6">CMA-7</strain>
    </source>
</reference>
<sequence>MTKIAFGGSCHWCMEAIYQSLIGVVKVEQGFVASKEAPSTFYETVIVYFNPEQIPLKALVEIHLKTHKSTVNHSKRNKYVSAVYAFSVEQQHKIRVLLEAFQNNSSEKIITKASLFNTFKPSEEMFYNYYYSNPEKPFCKTYIDPKLKKLLVNYEQFTNKKLQSLVNKNNNEKSIIQN</sequence>
<dbReference type="SUPFAM" id="SSF55068">
    <property type="entry name" value="Peptide methionine sulfoxide reductase"/>
    <property type="match status" value="1"/>
</dbReference>
<dbReference type="InterPro" id="IPR002569">
    <property type="entry name" value="Met_Sox_Rdtase_MsrA_dom"/>
</dbReference>
<evidence type="ECO:0000256" key="3">
    <source>
        <dbReference type="ARBA" id="ARBA00047806"/>
    </source>
</evidence>
<name>A0ABT6FS47_9FLAO</name>
<organism evidence="6 7">
    <name type="scientific">Galbibacter pacificus</name>
    <dbReference type="NCBI Taxonomy" id="2996052"/>
    <lineage>
        <taxon>Bacteria</taxon>
        <taxon>Pseudomonadati</taxon>
        <taxon>Bacteroidota</taxon>
        <taxon>Flavobacteriia</taxon>
        <taxon>Flavobacteriales</taxon>
        <taxon>Flavobacteriaceae</taxon>
        <taxon>Galbibacter</taxon>
    </lineage>
</organism>
<dbReference type="InterPro" id="IPR036509">
    <property type="entry name" value="Met_Sox_Rdtase_MsrA_sf"/>
</dbReference>
<evidence type="ECO:0000256" key="2">
    <source>
        <dbReference type="ARBA" id="ARBA00023002"/>
    </source>
</evidence>
<dbReference type="RefSeq" id="WP_277899994.1">
    <property type="nucleotide sequence ID" value="NZ_JAPMUA010000003.1"/>
</dbReference>
<dbReference type="EC" id="1.8.4.11" evidence="1"/>
<evidence type="ECO:0000259" key="5">
    <source>
        <dbReference type="Pfam" id="PF01625"/>
    </source>
</evidence>
<dbReference type="EMBL" id="JAPMUA010000003">
    <property type="protein sequence ID" value="MDG3586093.1"/>
    <property type="molecule type" value="Genomic_DNA"/>
</dbReference>
<dbReference type="GO" id="GO:0008113">
    <property type="term" value="F:peptide-methionine (S)-S-oxide reductase activity"/>
    <property type="evidence" value="ECO:0007669"/>
    <property type="project" value="UniProtKB-EC"/>
</dbReference>
<accession>A0ABT6FS47</accession>
<dbReference type="Pfam" id="PF01625">
    <property type="entry name" value="PMSR"/>
    <property type="match status" value="1"/>
</dbReference>
<gene>
    <name evidence="6" type="ORF">OSR52_09450</name>
</gene>
<proteinExistence type="predicted"/>
<comment type="catalytic activity">
    <reaction evidence="3">
        <text>L-methionyl-[protein] + [thioredoxin]-disulfide + H2O = L-methionyl-(S)-S-oxide-[protein] + [thioredoxin]-dithiol</text>
        <dbReference type="Rhea" id="RHEA:14217"/>
        <dbReference type="Rhea" id="RHEA-COMP:10698"/>
        <dbReference type="Rhea" id="RHEA-COMP:10700"/>
        <dbReference type="Rhea" id="RHEA-COMP:12313"/>
        <dbReference type="Rhea" id="RHEA-COMP:12315"/>
        <dbReference type="ChEBI" id="CHEBI:15377"/>
        <dbReference type="ChEBI" id="CHEBI:16044"/>
        <dbReference type="ChEBI" id="CHEBI:29950"/>
        <dbReference type="ChEBI" id="CHEBI:44120"/>
        <dbReference type="ChEBI" id="CHEBI:50058"/>
        <dbReference type="EC" id="1.8.4.11"/>
    </reaction>
</comment>
<dbReference type="Proteomes" id="UP001153642">
    <property type="component" value="Unassembled WGS sequence"/>
</dbReference>